<protein>
    <submittedName>
        <fullName evidence="1">DUF2125 domain-containing protein</fullName>
    </submittedName>
</protein>
<evidence type="ECO:0000313" key="2">
    <source>
        <dbReference type="Proteomes" id="UP000474758"/>
    </source>
</evidence>
<evidence type="ECO:0000313" key="1">
    <source>
        <dbReference type="EMBL" id="NGQ90652.1"/>
    </source>
</evidence>
<proteinExistence type="predicted"/>
<gene>
    <name evidence="1" type="ORF">G5V65_07060</name>
</gene>
<accession>A0A6M1TWY0</accession>
<name>A0A6M1TWY0_9RHOB</name>
<organism evidence="1 2">
    <name type="scientific">Paragemmobacter kunshanensis</name>
    <dbReference type="NCBI Taxonomy" id="2583234"/>
    <lineage>
        <taxon>Bacteria</taxon>
        <taxon>Pseudomonadati</taxon>
        <taxon>Pseudomonadota</taxon>
        <taxon>Alphaproteobacteria</taxon>
        <taxon>Rhodobacterales</taxon>
        <taxon>Paracoccaceae</taxon>
        <taxon>Paragemmobacter</taxon>
    </lineage>
</organism>
<sequence length="330" mass="35202">MRAVLVVVLVLAGLWGGYWFVGSRALEQGAAGWFAAQQGRPLLAEQRGIAVAGFPNRFDLTITEPRLTDSRSGIAWSAPFAQIFTMTWKPWHLIATLPQSQQITLPDQVLDLTSTLVQGSLVVTPGPDLALDRSAIAGDGLALRSSAGWELSLSSARIGTRRAADRALAQDLGVELSNLTPDAGFRMALAQGSALPEQIDLIRLDAVLGLSAPLDRHAAATHPRLTDITLREGLLRWGDLVLSASGDLAPAADGTPEGRIEIRVENWRKLIPVLIAAGLVTPESSQTVTRALELYAAQGDDPDVLTLPLAFQQGRMSLGPLPLGPAPRLF</sequence>
<dbReference type="InterPro" id="IPR018666">
    <property type="entry name" value="DUF2125"/>
</dbReference>
<keyword evidence="2" id="KW-1185">Reference proteome</keyword>
<comment type="caution">
    <text evidence="1">The sequence shown here is derived from an EMBL/GenBank/DDBJ whole genome shotgun (WGS) entry which is preliminary data.</text>
</comment>
<dbReference type="RefSeq" id="WP_165048367.1">
    <property type="nucleotide sequence ID" value="NZ_JAALFE010000005.1"/>
</dbReference>
<dbReference type="EMBL" id="JAALFE010000005">
    <property type="protein sequence ID" value="NGQ90652.1"/>
    <property type="molecule type" value="Genomic_DNA"/>
</dbReference>
<reference evidence="1 2" key="1">
    <citation type="submission" date="2020-02" db="EMBL/GenBank/DDBJ databases">
        <title>Rhodobacter translucens sp. nov., a novel bacterium isolated from activated sludge.</title>
        <authorList>
            <person name="Liu J."/>
        </authorList>
    </citation>
    <scope>NUCLEOTIDE SEQUENCE [LARGE SCALE GENOMIC DNA]</scope>
    <source>
        <strain evidence="1 2">HX-7-19</strain>
    </source>
</reference>
<dbReference type="Proteomes" id="UP000474758">
    <property type="component" value="Unassembled WGS sequence"/>
</dbReference>
<dbReference type="Pfam" id="PF09898">
    <property type="entry name" value="DUF2125"/>
    <property type="match status" value="1"/>
</dbReference>
<dbReference type="AlphaFoldDB" id="A0A6M1TWY0"/>